<gene>
    <name evidence="1" type="ORF">BACUNI_00933</name>
</gene>
<organism evidence="1 2">
    <name type="scientific">Bacteroides uniformis (strain ATCC 8492 / DSM 6597 / CCUG 4942 / CIP 103695 / JCM 5828 / KCTC 5204 / NCTC 13054 / VPI 0061)</name>
    <dbReference type="NCBI Taxonomy" id="411479"/>
    <lineage>
        <taxon>Bacteria</taxon>
        <taxon>Pseudomonadati</taxon>
        <taxon>Bacteroidota</taxon>
        <taxon>Bacteroidia</taxon>
        <taxon>Bacteroidales</taxon>
        <taxon>Bacteroidaceae</taxon>
        <taxon>Bacteroides</taxon>
    </lineage>
</organism>
<reference evidence="1" key="2">
    <citation type="submission" date="2013-11" db="EMBL/GenBank/DDBJ databases">
        <title>Draft genome sequence of Bacteroides uniformis (ATCC 8492).</title>
        <authorList>
            <person name="Sudarsanam P."/>
            <person name="Ley R."/>
            <person name="Guruge J."/>
            <person name="Turnbaugh P.J."/>
            <person name="Mahowald M."/>
            <person name="Liep D."/>
            <person name="Gordon J."/>
        </authorList>
    </citation>
    <scope>NUCLEOTIDE SEQUENCE</scope>
    <source>
        <strain evidence="1">ATCC 8492</strain>
    </source>
</reference>
<protein>
    <recommendedName>
        <fullName evidence="3">Transposase</fullName>
    </recommendedName>
</protein>
<keyword evidence="2" id="KW-1185">Reference proteome</keyword>
<dbReference type="AlphaFoldDB" id="A0ABC9NEW7"/>
<proteinExistence type="predicted"/>
<evidence type="ECO:0000313" key="1">
    <source>
        <dbReference type="EMBL" id="EDO55261.1"/>
    </source>
</evidence>
<evidence type="ECO:0008006" key="3">
    <source>
        <dbReference type="Google" id="ProtNLM"/>
    </source>
</evidence>
<dbReference type="Proteomes" id="UP000004110">
    <property type="component" value="Unassembled WGS sequence"/>
</dbReference>
<evidence type="ECO:0000313" key="2">
    <source>
        <dbReference type="Proteomes" id="UP000004110"/>
    </source>
</evidence>
<sequence>MIVVPVLRRCGAYKKRRTSSRESFVIFIGNYLRENLV</sequence>
<dbReference type="EMBL" id="AAYH02000038">
    <property type="protein sequence ID" value="EDO55261.1"/>
    <property type="molecule type" value="Genomic_DNA"/>
</dbReference>
<name>A0ABC9NEW7_BACUC</name>
<accession>A0ABC9NEW7</accession>
<comment type="caution">
    <text evidence="1">The sequence shown here is derived from an EMBL/GenBank/DDBJ whole genome shotgun (WGS) entry which is preliminary data.</text>
</comment>
<reference evidence="1" key="1">
    <citation type="submission" date="2007-06" db="EMBL/GenBank/DDBJ databases">
        <authorList>
            <person name="Fulton L."/>
            <person name="Clifton S."/>
            <person name="Fulton B."/>
            <person name="Xu J."/>
            <person name="Minx P."/>
            <person name="Pepin K.H."/>
            <person name="Johnson M."/>
            <person name="Thiruvilangam P."/>
            <person name="Bhonagiri V."/>
            <person name="Nash W.E."/>
            <person name="Mardis E.R."/>
            <person name="Wilson R.K."/>
        </authorList>
    </citation>
    <scope>NUCLEOTIDE SEQUENCE [LARGE SCALE GENOMIC DNA]</scope>
    <source>
        <strain evidence="1">ATCC 8492</strain>
    </source>
</reference>